<evidence type="ECO:0000313" key="4">
    <source>
        <dbReference type="Proteomes" id="UP000011976"/>
    </source>
</evidence>
<dbReference type="OrthoDB" id="299997at2759"/>
<feature type="region of interest" description="Disordered" evidence="1">
    <location>
        <begin position="298"/>
        <end position="338"/>
    </location>
</feature>
<dbReference type="PANTHER" id="PTHR47339:SF1">
    <property type="entry name" value="CELL DIVISION CONTROL PROTEIN 24"/>
    <property type="match status" value="1"/>
</dbReference>
<feature type="compositionally biased region" description="Low complexity" evidence="1">
    <location>
        <begin position="320"/>
        <end position="330"/>
    </location>
</feature>
<dbReference type="InterPro" id="IPR001841">
    <property type="entry name" value="Znf_RING"/>
</dbReference>
<evidence type="ECO:0000256" key="1">
    <source>
        <dbReference type="SAM" id="MobiDB-lite"/>
    </source>
</evidence>
<dbReference type="SUPFAM" id="SSF50729">
    <property type="entry name" value="PH domain-like"/>
    <property type="match status" value="1"/>
</dbReference>
<dbReference type="EMBL" id="DF196777">
    <property type="protein sequence ID" value="GAC74333.1"/>
    <property type="molecule type" value="Genomic_DNA"/>
</dbReference>
<sequence length="1313" mass="141140">MGLFDVGSLRSKKLSAAREPSTSDSQFLQRQNDQRLAADLGLYSNSRQAASTRSLSAQHPVSHHAAPAGLHTKRSASGMSSTDALRQSKLERMMGAGVPQIQVVSRNDRRAPSAQIHSISASVDSHHHRSQPSQHTIRGPAISRTKSISEASDAHSSFSRSFSTDISNSMSGASTTFTEMAEVDCPVCLEPLSHRLAGEKPHVVPTCGHALHNACFTAIYGSPEALLAAQNSASRLRPAGSASRHSVGPPGMCGVCRKPIALGEGNTSKSHKLAGINGLAAAAPAHDADVAFADADVPSRAHHDDPLDLPSSTKHRHVMSSSASFSSTSSNTHTLPTVRARPEFPTIYCKPNGKQPAKLNVVSVLSIEVPSRRSPNDPRDHALDTISDEYAEDSLSNGARDDDDDHSDDLKRSGNGWPASANDAVSDDCSRSRSRSPMPDARVGFTEQGDKHNVMARVESPNDQGFSFGATPAGLPALDPTRAILDDLQQRVADWKGHSIEHFGPLVLHDLLNIRQDSVVREFHVYLFQEALLCVTEEKRKGLGRFISNPPANGAAANDSDLGKPALKLKGRIYLRHIRRVLDSSVAAEHTLSITMDDENLDQFVLCFRDTGTMSVWRSRLQELIEPADASASASPAVPIAEPAVADAPQAQGMPSAQVDEVAKPAHAPGEAGAGLGLSPHRNGGFQTVTSGSASVLSGKSGSQQGAAANAQSRNSRRLSNVSSSQHSQHGNGAAAARRISASSDAIPSYQQWSSSGGLDPRLPPPSMLPHTPIDLVLMISVPSVLPEHVSGSISSSAALKLRLIRSSLDFVIHSLGPNDRISLVAFTVGIEGEVKRTGLLNPHREPSRLLLEEFVQNIGRPWETQDADPFRVDLSQLGGSSERIDSVTAVNVGLDVVLGRKAKNAVTSMMLVNDTSDGPKRNQMDLVMARAEAANVAIHCFGYGKTHDPSSLWLISNHTRGSYTFVREWYQLRECLAGCLGSTMSVALTEVKVHIGVPQDNCFRIRKIAGLPGAIISSSGKDVDVDIGELKFGEAKDLLVELELDVASLLPTLLEQRRESKSMALGPIEQGSATDDFMQRMGIQDLSLADSDGAEGFLEQMVEEIGVFEADLSFKDPATGMSTSRLANPGILTLEVDTHSPDPLTSGPAGLAAIVAEPTVTRRRLEVLVSEMMTRSLLLISRKNYAQALRVITETRRIIDTVVQALNGPNQAKRRSVVVHRSNQRRVREAANARTIASLLAMMGDLDVLSDGLEHQHRSSFDRDGRNFGAQQAMILRDQKAWTARTDTEHLYFRDDNAAAFTAWSASFASMR</sequence>
<feature type="compositionally biased region" description="Polar residues" evidence="1">
    <location>
        <begin position="685"/>
        <end position="696"/>
    </location>
</feature>
<feature type="region of interest" description="Disordered" evidence="1">
    <location>
        <begin position="49"/>
        <end position="83"/>
    </location>
</feature>
<organism evidence="3 4">
    <name type="scientific">Pseudozyma antarctica (strain T-34)</name>
    <name type="common">Yeast</name>
    <name type="synonym">Candida antarctica</name>
    <dbReference type="NCBI Taxonomy" id="1151754"/>
    <lineage>
        <taxon>Eukaryota</taxon>
        <taxon>Fungi</taxon>
        <taxon>Dikarya</taxon>
        <taxon>Basidiomycota</taxon>
        <taxon>Ustilaginomycotina</taxon>
        <taxon>Ustilaginomycetes</taxon>
        <taxon>Ustilaginales</taxon>
        <taxon>Ustilaginaceae</taxon>
        <taxon>Moesziomyces</taxon>
    </lineage>
</organism>
<dbReference type="GO" id="GO:0030010">
    <property type="term" value="P:establishment of cell polarity"/>
    <property type="evidence" value="ECO:0007669"/>
    <property type="project" value="TreeGrafter"/>
</dbReference>
<feature type="compositionally biased region" description="Low complexity" evidence="1">
    <location>
        <begin position="698"/>
        <end position="741"/>
    </location>
</feature>
<feature type="domain" description="RING-type" evidence="2">
    <location>
        <begin position="185"/>
        <end position="256"/>
    </location>
</feature>
<feature type="region of interest" description="Disordered" evidence="1">
    <location>
        <begin position="648"/>
        <end position="741"/>
    </location>
</feature>
<dbReference type="InterPro" id="IPR033511">
    <property type="entry name" value="Cdc24/Scd1_PH_dom"/>
</dbReference>
<feature type="region of interest" description="Disordered" evidence="1">
    <location>
        <begin position="107"/>
        <end position="152"/>
    </location>
</feature>
<evidence type="ECO:0000313" key="3">
    <source>
        <dbReference type="EMBL" id="GAC74333.1"/>
    </source>
</evidence>
<feature type="region of interest" description="Disordered" evidence="1">
    <location>
        <begin position="390"/>
        <end position="445"/>
    </location>
</feature>
<feature type="compositionally biased region" description="Polar residues" evidence="1">
    <location>
        <begin position="20"/>
        <end position="30"/>
    </location>
</feature>
<dbReference type="InterPro" id="IPR013083">
    <property type="entry name" value="Znf_RING/FYVE/PHD"/>
</dbReference>
<feature type="region of interest" description="Disordered" evidence="1">
    <location>
        <begin position="747"/>
        <end position="766"/>
    </location>
</feature>
<protein>
    <recommendedName>
        <fullName evidence="2">RING-type domain-containing protein</fullName>
    </recommendedName>
</protein>
<accession>M9MDD7</accession>
<dbReference type="GO" id="GO:0043332">
    <property type="term" value="C:mating projection tip"/>
    <property type="evidence" value="ECO:0007669"/>
    <property type="project" value="TreeGrafter"/>
</dbReference>
<dbReference type="Gene3D" id="3.30.40.10">
    <property type="entry name" value="Zinc/RING finger domain, C3HC4 (zinc finger)"/>
    <property type="match status" value="1"/>
</dbReference>
<dbReference type="InterPro" id="IPR053026">
    <property type="entry name" value="CDC42_GEF"/>
</dbReference>
<dbReference type="Gene3D" id="2.30.29.30">
    <property type="entry name" value="Pleckstrin-homology domain (PH domain)/Phosphotyrosine-binding domain (PTB)"/>
    <property type="match status" value="1"/>
</dbReference>
<dbReference type="Gene3D" id="3.40.50.410">
    <property type="entry name" value="von Willebrand factor, type A domain"/>
    <property type="match status" value="1"/>
</dbReference>
<dbReference type="GO" id="GO:0000935">
    <property type="term" value="C:division septum"/>
    <property type="evidence" value="ECO:0007669"/>
    <property type="project" value="TreeGrafter"/>
</dbReference>
<feature type="region of interest" description="Disordered" evidence="1">
    <location>
        <begin position="1"/>
        <end position="30"/>
    </location>
</feature>
<reference evidence="4" key="1">
    <citation type="journal article" date="2013" name="Genome Announc.">
        <title>Genome sequence of the basidiomycetous yeast Pseudozyma antarctica T-34, a producer of the glycolipid biosurfactants mannosylerythritol lipids.</title>
        <authorList>
            <person name="Morita T."/>
            <person name="Koike H."/>
            <person name="Koyama Y."/>
            <person name="Hagiwara H."/>
            <person name="Ito E."/>
            <person name="Fukuoka T."/>
            <person name="Imura T."/>
            <person name="Machida M."/>
            <person name="Kitamoto D."/>
        </authorList>
    </citation>
    <scope>NUCLEOTIDE SEQUENCE [LARGE SCALE GENOMIC DNA]</scope>
    <source>
        <strain evidence="4">T-34</strain>
    </source>
</reference>
<gene>
    <name evidence="3" type="ORF">PANT_11c00009</name>
</gene>
<dbReference type="STRING" id="1151754.M9MDD7"/>
<dbReference type="GO" id="GO:0031106">
    <property type="term" value="P:septin ring organization"/>
    <property type="evidence" value="ECO:0007669"/>
    <property type="project" value="TreeGrafter"/>
</dbReference>
<dbReference type="Pfam" id="PF15411">
    <property type="entry name" value="PH_10"/>
    <property type="match status" value="1"/>
</dbReference>
<dbReference type="GO" id="GO:0005634">
    <property type="term" value="C:nucleus"/>
    <property type="evidence" value="ECO:0007669"/>
    <property type="project" value="TreeGrafter"/>
</dbReference>
<dbReference type="GO" id="GO:0005737">
    <property type="term" value="C:cytoplasm"/>
    <property type="evidence" value="ECO:0007669"/>
    <property type="project" value="TreeGrafter"/>
</dbReference>
<name>M9MDD7_PSEA3</name>
<dbReference type="CDD" id="cd13246">
    <property type="entry name" value="PH_Scd1"/>
    <property type="match status" value="1"/>
</dbReference>
<dbReference type="InterPro" id="IPR011993">
    <property type="entry name" value="PH-like_dom_sf"/>
</dbReference>
<dbReference type="Proteomes" id="UP000011976">
    <property type="component" value="Unassembled WGS sequence"/>
</dbReference>
<dbReference type="SUPFAM" id="SSF57850">
    <property type="entry name" value="RING/U-box"/>
    <property type="match status" value="1"/>
</dbReference>
<proteinExistence type="predicted"/>
<evidence type="ECO:0000259" key="2">
    <source>
        <dbReference type="SMART" id="SM00184"/>
    </source>
</evidence>
<dbReference type="PANTHER" id="PTHR47339">
    <property type="entry name" value="CELL DIVISION CONTROL PROTEIN 24"/>
    <property type="match status" value="1"/>
</dbReference>
<dbReference type="SUPFAM" id="SSF53300">
    <property type="entry name" value="vWA-like"/>
    <property type="match status" value="1"/>
</dbReference>
<dbReference type="GO" id="GO:0005085">
    <property type="term" value="F:guanyl-nucleotide exchange factor activity"/>
    <property type="evidence" value="ECO:0007669"/>
    <property type="project" value="InterPro"/>
</dbReference>
<feature type="compositionally biased region" description="Polar residues" evidence="1">
    <location>
        <begin position="49"/>
        <end position="59"/>
    </location>
</feature>
<dbReference type="InterPro" id="IPR036465">
    <property type="entry name" value="vWFA_dom_sf"/>
</dbReference>
<dbReference type="SMART" id="SM00184">
    <property type="entry name" value="RING"/>
    <property type="match status" value="1"/>
</dbReference>